<feature type="transmembrane region" description="Helical" evidence="1">
    <location>
        <begin position="20"/>
        <end position="41"/>
    </location>
</feature>
<dbReference type="Proteomes" id="UP000290244">
    <property type="component" value="Chromosome"/>
</dbReference>
<reference evidence="3 4" key="1">
    <citation type="submission" date="2018-12" db="EMBL/GenBank/DDBJ databases">
        <title>Complete genome of Litorilituus sediminis.</title>
        <authorList>
            <person name="Liu A."/>
            <person name="Rong J."/>
        </authorList>
    </citation>
    <scope>NUCLEOTIDE SEQUENCE [LARGE SCALE GENOMIC DNA]</scope>
    <source>
        <strain evidence="3 4">JCM 17549</strain>
    </source>
</reference>
<dbReference type="NCBIfam" id="TIGR02523">
    <property type="entry name" value="type_IV_pilV"/>
    <property type="match status" value="1"/>
</dbReference>
<evidence type="ECO:0000313" key="4">
    <source>
        <dbReference type="Proteomes" id="UP000290244"/>
    </source>
</evidence>
<evidence type="ECO:0000256" key="1">
    <source>
        <dbReference type="SAM" id="Phobius"/>
    </source>
</evidence>
<dbReference type="InterPro" id="IPR012902">
    <property type="entry name" value="N_methyl_site"/>
</dbReference>
<accession>A0A4P6P7D6</accession>
<name>A0A4P6P7D6_9GAMM</name>
<keyword evidence="1" id="KW-0472">Membrane</keyword>
<feature type="domain" description="Type IV pilin Tt1218-like" evidence="2">
    <location>
        <begin position="43"/>
        <end position="113"/>
    </location>
</feature>
<dbReference type="Pfam" id="PF07963">
    <property type="entry name" value="N_methyl"/>
    <property type="match status" value="1"/>
</dbReference>
<evidence type="ECO:0000259" key="2">
    <source>
        <dbReference type="Pfam" id="PF22150"/>
    </source>
</evidence>
<dbReference type="Pfam" id="PF22150">
    <property type="entry name" value="Tt1218-like"/>
    <property type="match status" value="1"/>
</dbReference>
<dbReference type="OrthoDB" id="5741561at2"/>
<keyword evidence="1" id="KW-1133">Transmembrane helix</keyword>
<dbReference type="EMBL" id="CP034759">
    <property type="protein sequence ID" value="QBG35345.1"/>
    <property type="molecule type" value="Genomic_DNA"/>
</dbReference>
<protein>
    <submittedName>
        <fullName evidence="3">Type IV pilus modification protein PilV</fullName>
    </submittedName>
</protein>
<proteinExistence type="predicted"/>
<dbReference type="KEGG" id="lsd:EMK97_06240"/>
<organism evidence="3 4">
    <name type="scientific">Litorilituus sediminis</name>
    <dbReference type="NCBI Taxonomy" id="718192"/>
    <lineage>
        <taxon>Bacteria</taxon>
        <taxon>Pseudomonadati</taxon>
        <taxon>Pseudomonadota</taxon>
        <taxon>Gammaproteobacteria</taxon>
        <taxon>Alteromonadales</taxon>
        <taxon>Colwelliaceae</taxon>
        <taxon>Litorilituus</taxon>
    </lineage>
</organism>
<evidence type="ECO:0000313" key="3">
    <source>
        <dbReference type="EMBL" id="QBG35345.1"/>
    </source>
</evidence>
<sequence>MFAWGLAMPNTIYSKNKNAGMTFIEVLIALVIIVTGILGAVGMQAMAKQASFDAMQRSLASSLAEDILSRMRANSPAALANYADNGVVYGQGNYLEPNQRCNNSGVDCTVNEIRINDQFEWDLALMGGNVLSANNDRVGGLINATGCITVVGSNVTVVVSWEGRAETIDATKDANCGPAAQGKRRQVLVQAFII</sequence>
<keyword evidence="1" id="KW-0812">Transmembrane</keyword>
<gene>
    <name evidence="3" type="primary">pilV</name>
    <name evidence="3" type="ORF">EMK97_06240</name>
</gene>
<dbReference type="AlphaFoldDB" id="A0A4P6P7D6"/>
<dbReference type="InterPro" id="IPR054402">
    <property type="entry name" value="Tt1218-like_dom"/>
</dbReference>
<keyword evidence="4" id="KW-1185">Reference proteome</keyword>
<dbReference type="InterPro" id="IPR013362">
    <property type="entry name" value="Pilus_4_PilV"/>
</dbReference>